<reference evidence="8 9" key="1">
    <citation type="journal article" date="2015" name="Fungal Genet. Biol.">
        <title>Evolution of novel wood decay mechanisms in Agaricales revealed by the genome sequences of Fistulina hepatica and Cylindrobasidium torrendii.</title>
        <authorList>
            <person name="Floudas D."/>
            <person name="Held B.W."/>
            <person name="Riley R."/>
            <person name="Nagy L.G."/>
            <person name="Koehler G."/>
            <person name="Ransdell A.S."/>
            <person name="Younus H."/>
            <person name="Chow J."/>
            <person name="Chiniquy J."/>
            <person name="Lipzen A."/>
            <person name="Tritt A."/>
            <person name="Sun H."/>
            <person name="Haridas S."/>
            <person name="LaButti K."/>
            <person name="Ohm R.A."/>
            <person name="Kues U."/>
            <person name="Blanchette R.A."/>
            <person name="Grigoriev I.V."/>
            <person name="Minto R.E."/>
            <person name="Hibbett D.S."/>
        </authorList>
    </citation>
    <scope>NUCLEOTIDE SEQUENCE [LARGE SCALE GENOMIC DNA]</scope>
    <source>
        <strain evidence="8 9">FP15055 ss-10</strain>
    </source>
</reference>
<evidence type="ECO:0000256" key="6">
    <source>
        <dbReference type="SAM" id="MobiDB-lite"/>
    </source>
</evidence>
<dbReference type="GO" id="GO:0030695">
    <property type="term" value="F:GTPase regulator activity"/>
    <property type="evidence" value="ECO:0007669"/>
    <property type="project" value="UniProtKB-ARBA"/>
</dbReference>
<dbReference type="GO" id="GO:0046872">
    <property type="term" value="F:metal ion binding"/>
    <property type="evidence" value="ECO:0007669"/>
    <property type="project" value="UniProtKB-KW"/>
</dbReference>
<evidence type="ECO:0000313" key="9">
    <source>
        <dbReference type="Proteomes" id="UP000054007"/>
    </source>
</evidence>
<feature type="domain" description="LIM zinc-binding" evidence="7">
    <location>
        <begin position="811"/>
        <end position="871"/>
    </location>
</feature>
<dbReference type="Proteomes" id="UP000054007">
    <property type="component" value="Unassembled WGS sequence"/>
</dbReference>
<keyword evidence="9" id="KW-1185">Reference proteome</keyword>
<feature type="compositionally biased region" description="Pro residues" evidence="6">
    <location>
        <begin position="39"/>
        <end position="48"/>
    </location>
</feature>
<feature type="compositionally biased region" description="Low complexity" evidence="6">
    <location>
        <begin position="472"/>
        <end position="483"/>
    </location>
</feature>
<evidence type="ECO:0000256" key="2">
    <source>
        <dbReference type="ARBA" id="ARBA00022737"/>
    </source>
</evidence>
<dbReference type="SMART" id="SM00132">
    <property type="entry name" value="LIM"/>
    <property type="match status" value="3"/>
</dbReference>
<dbReference type="PANTHER" id="PTHR24205">
    <property type="entry name" value="FOUR AND A HALF LIM DOMAINS PROTEIN"/>
    <property type="match status" value="1"/>
</dbReference>
<dbReference type="GO" id="GO:0003712">
    <property type="term" value="F:transcription coregulator activity"/>
    <property type="evidence" value="ECO:0007669"/>
    <property type="project" value="TreeGrafter"/>
</dbReference>
<dbReference type="PROSITE" id="PS00478">
    <property type="entry name" value="LIM_DOMAIN_1"/>
    <property type="match status" value="1"/>
</dbReference>
<evidence type="ECO:0000256" key="4">
    <source>
        <dbReference type="ARBA" id="ARBA00023038"/>
    </source>
</evidence>
<feature type="compositionally biased region" description="Pro residues" evidence="6">
    <location>
        <begin position="218"/>
        <end position="227"/>
    </location>
</feature>
<feature type="compositionally biased region" description="Low complexity" evidence="6">
    <location>
        <begin position="201"/>
        <end position="217"/>
    </location>
</feature>
<dbReference type="AlphaFoldDB" id="A0A0D7B4Y3"/>
<keyword evidence="4 5" id="KW-0440">LIM domain</keyword>
<feature type="region of interest" description="Disordered" evidence="6">
    <location>
        <begin position="600"/>
        <end position="668"/>
    </location>
</feature>
<feature type="compositionally biased region" description="Low complexity" evidence="6">
    <location>
        <begin position="535"/>
        <end position="551"/>
    </location>
</feature>
<evidence type="ECO:0000256" key="5">
    <source>
        <dbReference type="PROSITE-ProRule" id="PRU00125"/>
    </source>
</evidence>
<feature type="compositionally biased region" description="Polar residues" evidence="6">
    <location>
        <begin position="246"/>
        <end position="267"/>
    </location>
</feature>
<evidence type="ECO:0000256" key="3">
    <source>
        <dbReference type="ARBA" id="ARBA00022833"/>
    </source>
</evidence>
<evidence type="ECO:0000313" key="8">
    <source>
        <dbReference type="EMBL" id="KIY64586.1"/>
    </source>
</evidence>
<accession>A0A0D7B4Y3</accession>
<dbReference type="Pfam" id="PF00412">
    <property type="entry name" value="LIM"/>
    <property type="match status" value="3"/>
</dbReference>
<feature type="region of interest" description="Disordered" evidence="6">
    <location>
        <begin position="1"/>
        <end position="562"/>
    </location>
</feature>
<keyword evidence="1 5" id="KW-0479">Metal-binding</keyword>
<keyword evidence="2" id="KW-0677">Repeat</keyword>
<name>A0A0D7B4Y3_9AGAR</name>
<sequence>MARPLPGNPPMSGNTASLTMRFASMNVDDQHSGGSWSQPPLPTPPQPSPTRSGRPRPMSMNSSPSAPGSYFPPNAPPTMHSSRPRPMSVSGMPPSQPPQQSQDYNAYGSNDHPQMRTGIHPRAQQLTQSHAQSQIVHREWLQQQEAQRRQVRPSQLPPAMRGVISSGFQRGPISPASPTPPSRERSPTRPVSGFTPTSSFPNGIPNGGIPRPGSAFSHPPPPRPPSMAGPSYSQPPNAAPPRPPSMATTSYSQPNPSAPHTSSQYPQPSAPIHSYSHQQTFQHAPPSHPSSPTKHGGHLPQIPLEYPPPPVHPDSPTRRSRDLSPVRSNPSLKEKSFSRPASPHRQSSFPKPAPVPPLPQRREASPVSSRAISPQREASPVRTLPRPGGAPTPNTATQRLPMSSFPPGTSASAIAQAQKALGSRAFPQPPTHVPTVTQPRAFPSGQPATQQPPAQPSPVLSRQSSPTRDQQRMPPRVQPPMIREPSPTRPIRLPNLDDPAPEPVSPNLRGRSPRPTGPVRSPQVPQINIPQEPTSAPSARSRQASPQRAPQIILPGDNDVPQINVSNIPQINVGSIPQINVGNIPQISFDVPEINIGGVPEITVGDRSQPRPGGGGPRAPRVPQQQQQQQHPQHQQQPQQYQNQHQPPSPGGGTAKFDSRPTPSYSSTRANGMTCAGCNLVIIGRMVSSGTAERSSRWHPECFACTVCSEHLEHVSSYERDGRMYCHLDYHEAFAPACSHCRTPIIDEEYISLDEPGLGGQRNYHAQHFFCAECGDPFLEPGQELSSAEYIIHKGYPYCEACHVRLRMPLCRRNGCGKRIREWEGAIEAMGGKWCEGCFRCNGCQQSLGETFYERGGSAWCQDCFSIILRNEL</sequence>
<dbReference type="Gene3D" id="2.10.110.10">
    <property type="entry name" value="Cysteine Rich Protein"/>
    <property type="match status" value="3"/>
</dbReference>
<dbReference type="STRING" id="1314674.A0A0D7B4Y3"/>
<feature type="compositionally biased region" description="Polar residues" evidence="6">
    <location>
        <begin position="103"/>
        <end position="112"/>
    </location>
</feature>
<evidence type="ECO:0000256" key="1">
    <source>
        <dbReference type="ARBA" id="ARBA00022723"/>
    </source>
</evidence>
<proteinExistence type="predicted"/>
<dbReference type="PROSITE" id="PS50023">
    <property type="entry name" value="LIM_DOMAIN_2"/>
    <property type="match status" value="2"/>
</dbReference>
<dbReference type="PANTHER" id="PTHR24205:SF16">
    <property type="entry name" value="GH01042P-RELATED"/>
    <property type="match status" value="1"/>
</dbReference>
<dbReference type="SUPFAM" id="SSF57716">
    <property type="entry name" value="Glucocorticoid receptor-like (DNA-binding domain)"/>
    <property type="match status" value="2"/>
</dbReference>
<feature type="compositionally biased region" description="Low complexity" evidence="6">
    <location>
        <begin position="433"/>
        <end position="452"/>
    </location>
</feature>
<evidence type="ECO:0000259" key="7">
    <source>
        <dbReference type="PROSITE" id="PS50023"/>
    </source>
</evidence>
<feature type="domain" description="LIM zinc-binding" evidence="7">
    <location>
        <begin position="673"/>
        <end position="736"/>
    </location>
</feature>
<dbReference type="EMBL" id="KN880628">
    <property type="protein sequence ID" value="KIY64586.1"/>
    <property type="molecule type" value="Genomic_DNA"/>
</dbReference>
<dbReference type="GO" id="GO:0005634">
    <property type="term" value="C:nucleus"/>
    <property type="evidence" value="ECO:0007669"/>
    <property type="project" value="TreeGrafter"/>
</dbReference>
<feature type="compositionally biased region" description="Basic and acidic residues" evidence="6">
    <location>
        <begin position="315"/>
        <end position="324"/>
    </location>
</feature>
<keyword evidence="3 5" id="KW-0862">Zinc</keyword>
<feature type="compositionally biased region" description="Polar residues" evidence="6">
    <location>
        <begin position="392"/>
        <end position="415"/>
    </location>
</feature>
<feature type="compositionally biased region" description="Low complexity" evidence="6">
    <location>
        <begin position="49"/>
        <end position="69"/>
    </location>
</feature>
<protein>
    <recommendedName>
        <fullName evidence="7">LIM zinc-binding domain-containing protein</fullName>
    </recommendedName>
</protein>
<feature type="compositionally biased region" description="Polar residues" evidence="6">
    <location>
        <begin position="523"/>
        <end position="534"/>
    </location>
</feature>
<feature type="compositionally biased region" description="Low complexity" evidence="6">
    <location>
        <begin position="618"/>
        <end position="646"/>
    </location>
</feature>
<gene>
    <name evidence="8" type="ORF">CYLTODRAFT_401620</name>
</gene>
<dbReference type="CDD" id="cd08368">
    <property type="entry name" value="LIM"/>
    <property type="match status" value="3"/>
</dbReference>
<organism evidence="8 9">
    <name type="scientific">Cylindrobasidium torrendii FP15055 ss-10</name>
    <dbReference type="NCBI Taxonomy" id="1314674"/>
    <lineage>
        <taxon>Eukaryota</taxon>
        <taxon>Fungi</taxon>
        <taxon>Dikarya</taxon>
        <taxon>Basidiomycota</taxon>
        <taxon>Agaricomycotina</taxon>
        <taxon>Agaricomycetes</taxon>
        <taxon>Agaricomycetidae</taxon>
        <taxon>Agaricales</taxon>
        <taxon>Marasmiineae</taxon>
        <taxon>Physalacriaceae</taxon>
        <taxon>Cylindrobasidium</taxon>
    </lineage>
</organism>
<dbReference type="InterPro" id="IPR001781">
    <property type="entry name" value="Znf_LIM"/>
</dbReference>
<feature type="compositionally biased region" description="Polar residues" evidence="6">
    <location>
        <begin position="124"/>
        <end position="145"/>
    </location>
</feature>
<dbReference type="OrthoDB" id="15567at2759"/>